<feature type="non-terminal residue" evidence="2">
    <location>
        <position position="170"/>
    </location>
</feature>
<dbReference type="Proteomes" id="UP001328107">
    <property type="component" value="Unassembled WGS sequence"/>
</dbReference>
<evidence type="ECO:0000313" key="3">
    <source>
        <dbReference type="Proteomes" id="UP001328107"/>
    </source>
</evidence>
<feature type="transmembrane region" description="Helical" evidence="1">
    <location>
        <begin position="94"/>
        <end position="112"/>
    </location>
</feature>
<feature type="non-terminal residue" evidence="2">
    <location>
        <position position="1"/>
    </location>
</feature>
<proteinExistence type="predicted"/>
<evidence type="ECO:0000313" key="2">
    <source>
        <dbReference type="EMBL" id="GMR60794.1"/>
    </source>
</evidence>
<keyword evidence="1" id="KW-0472">Membrane</keyword>
<organism evidence="2 3">
    <name type="scientific">Pristionchus mayeri</name>
    <dbReference type="NCBI Taxonomy" id="1317129"/>
    <lineage>
        <taxon>Eukaryota</taxon>
        <taxon>Metazoa</taxon>
        <taxon>Ecdysozoa</taxon>
        <taxon>Nematoda</taxon>
        <taxon>Chromadorea</taxon>
        <taxon>Rhabditida</taxon>
        <taxon>Rhabditina</taxon>
        <taxon>Diplogasteromorpha</taxon>
        <taxon>Diplogasteroidea</taxon>
        <taxon>Neodiplogasteridae</taxon>
        <taxon>Pristionchus</taxon>
    </lineage>
</organism>
<evidence type="ECO:0000256" key="1">
    <source>
        <dbReference type="SAM" id="Phobius"/>
    </source>
</evidence>
<keyword evidence="1" id="KW-0812">Transmembrane</keyword>
<protein>
    <submittedName>
        <fullName evidence="2">Uncharacterized protein</fullName>
    </submittedName>
</protein>
<gene>
    <name evidence="2" type="ORF">PMAYCL1PPCAC_30989</name>
</gene>
<sequence>RGRKENGAQLSHLDVELQFFYVVVCVDDVLRLGVLDTSNLSHRSARLVMGRKFFGVDLIPDLLEIENLLLVLDRLQYLVHAFARKATRTRRRRILLLHLILFLPLLLLQHDWQSRANEIRSEASRSVHTILYSFFTIACVFARNQRQILGHHHWLVGTRSVVKHRREEKP</sequence>
<comment type="caution">
    <text evidence="2">The sequence shown here is derived from an EMBL/GenBank/DDBJ whole genome shotgun (WGS) entry which is preliminary data.</text>
</comment>
<keyword evidence="1" id="KW-1133">Transmembrane helix</keyword>
<dbReference type="AlphaFoldDB" id="A0AAN5IDP9"/>
<feature type="transmembrane region" description="Helical" evidence="1">
    <location>
        <begin position="124"/>
        <end position="142"/>
    </location>
</feature>
<name>A0AAN5IDP9_9BILA</name>
<keyword evidence="3" id="KW-1185">Reference proteome</keyword>
<accession>A0AAN5IDP9</accession>
<reference evidence="3" key="1">
    <citation type="submission" date="2022-10" db="EMBL/GenBank/DDBJ databases">
        <title>Genome assembly of Pristionchus species.</title>
        <authorList>
            <person name="Yoshida K."/>
            <person name="Sommer R.J."/>
        </authorList>
    </citation>
    <scope>NUCLEOTIDE SEQUENCE [LARGE SCALE GENOMIC DNA]</scope>
    <source>
        <strain evidence="3">RS5460</strain>
    </source>
</reference>
<dbReference type="EMBL" id="BTRK01000006">
    <property type="protein sequence ID" value="GMR60794.1"/>
    <property type="molecule type" value="Genomic_DNA"/>
</dbReference>